<gene>
    <name evidence="1" type="ORF">BCF46_3734</name>
</gene>
<dbReference type="OrthoDB" id="7779024at2"/>
<accession>A0A497VBL9</accession>
<name>A0A497VBL9_9RHOB</name>
<evidence type="ECO:0000313" key="1">
    <source>
        <dbReference type="EMBL" id="RLJ40662.1"/>
    </source>
</evidence>
<evidence type="ECO:0000313" key="2">
    <source>
        <dbReference type="Proteomes" id="UP000269157"/>
    </source>
</evidence>
<dbReference type="EMBL" id="RCCE01000007">
    <property type="protein sequence ID" value="RLJ40662.1"/>
    <property type="molecule type" value="Genomic_DNA"/>
</dbReference>
<dbReference type="RefSeq" id="WP_121027946.1">
    <property type="nucleotide sequence ID" value="NZ_RCCE01000007.1"/>
</dbReference>
<sequence length="191" mass="21371">MPKGRILTQSERLVIVREAAKGVGKPRLAQRFGVTRRTIDYTIKREKDRRRDTGIRTAAASVTVTPDEMEAFDAELAKHGFDSRADGLRALMQATNGIFVPDEHLSGELASFRAALNRVGNNITQIARRMNEAKKRGLPPPWSNRQYEEIRALAGTILEMGDQIDLLVRRRNSAMAVTVDDVLREFALGTK</sequence>
<keyword evidence="2" id="KW-1185">Reference proteome</keyword>
<dbReference type="Proteomes" id="UP000269157">
    <property type="component" value="Unassembled WGS sequence"/>
</dbReference>
<dbReference type="SUPFAM" id="SSF46689">
    <property type="entry name" value="Homeodomain-like"/>
    <property type="match status" value="1"/>
</dbReference>
<keyword evidence="1" id="KW-0371">Homeobox</keyword>
<keyword evidence="1" id="KW-0238">DNA-binding</keyword>
<dbReference type="InterPro" id="IPR009057">
    <property type="entry name" value="Homeodomain-like_sf"/>
</dbReference>
<dbReference type="AlphaFoldDB" id="A0A497VBL9"/>
<comment type="caution">
    <text evidence="1">The sequence shown here is derived from an EMBL/GenBank/DDBJ whole genome shotgun (WGS) entry which is preliminary data.</text>
</comment>
<reference evidence="1 2" key="1">
    <citation type="submission" date="2018-10" db="EMBL/GenBank/DDBJ databases">
        <title>Genomic Encyclopedia of Archaeal and Bacterial Type Strains, Phase II (KMG-II): from individual species to whole genera.</title>
        <authorList>
            <person name="Goeker M."/>
        </authorList>
    </citation>
    <scope>NUCLEOTIDE SEQUENCE [LARGE SCALE GENOMIC DNA]</scope>
    <source>
        <strain evidence="1 2">DSM 29466</strain>
    </source>
</reference>
<protein>
    <submittedName>
        <fullName evidence="1">Homeodomain-like domain-containing protein</fullName>
    </submittedName>
</protein>
<dbReference type="GO" id="GO:0003677">
    <property type="term" value="F:DNA binding"/>
    <property type="evidence" value="ECO:0007669"/>
    <property type="project" value="UniProtKB-KW"/>
</dbReference>
<organism evidence="1 2">
    <name type="scientific">Litoreibacter meonggei</name>
    <dbReference type="NCBI Taxonomy" id="1049199"/>
    <lineage>
        <taxon>Bacteria</taxon>
        <taxon>Pseudomonadati</taxon>
        <taxon>Pseudomonadota</taxon>
        <taxon>Alphaproteobacteria</taxon>
        <taxon>Rhodobacterales</taxon>
        <taxon>Roseobacteraceae</taxon>
        <taxon>Litoreibacter</taxon>
    </lineage>
</organism>
<proteinExistence type="predicted"/>